<dbReference type="PANTHER" id="PTHR42803">
    <property type="entry name" value="ACYL-COA DEHYDROGENASE"/>
    <property type="match status" value="1"/>
</dbReference>
<dbReference type="InterPro" id="IPR046373">
    <property type="entry name" value="Acyl-CoA_Oxase/DH_mid-dom_sf"/>
</dbReference>
<dbReference type="SUPFAM" id="SSF47203">
    <property type="entry name" value="Acyl-CoA dehydrogenase C-terminal domain-like"/>
    <property type="match status" value="1"/>
</dbReference>
<evidence type="ECO:0000259" key="6">
    <source>
        <dbReference type="Pfam" id="PF00441"/>
    </source>
</evidence>
<feature type="domain" description="Acyl-CoA dehydrogenase/oxidase C-terminal" evidence="6">
    <location>
        <begin position="286"/>
        <end position="452"/>
    </location>
</feature>
<evidence type="ECO:0000259" key="7">
    <source>
        <dbReference type="Pfam" id="PF02770"/>
    </source>
</evidence>
<evidence type="ECO:0000313" key="10">
    <source>
        <dbReference type="EMBL" id="AOZ09190.1"/>
    </source>
</evidence>
<dbReference type="InterPro" id="IPR009075">
    <property type="entry name" value="AcylCo_DH/oxidase_C"/>
</dbReference>
<dbReference type="SUPFAM" id="SSF56645">
    <property type="entry name" value="Acyl-CoA dehydrogenase NM domain-like"/>
    <property type="match status" value="1"/>
</dbReference>
<dbReference type="InterPro" id="IPR037069">
    <property type="entry name" value="AcylCoA_DH/ox_N_sf"/>
</dbReference>
<reference evidence="10 11" key="1">
    <citation type="submission" date="2016-10" db="EMBL/GenBank/DDBJ databases">
        <title>Complete genome sequences of three Cupriavidus strains isolated from various Malaysian environments.</title>
        <authorList>
            <person name="Abdullah A.A.-A."/>
            <person name="Shafie N.A.H."/>
            <person name="Lau N.S."/>
        </authorList>
    </citation>
    <scope>NUCLEOTIDE SEQUENCE [LARGE SCALE GENOMIC DNA]</scope>
    <source>
        <strain evidence="10 11">USMAA1020</strain>
    </source>
</reference>
<accession>A0ABN4TW95</accession>
<dbReference type="Pfam" id="PF12806">
    <property type="entry name" value="Acyl-CoA_dh_C"/>
    <property type="match status" value="1"/>
</dbReference>
<dbReference type="PANTHER" id="PTHR42803:SF1">
    <property type="entry name" value="BROAD-SPECIFICITY LINEAR ACYL-COA DEHYDROGENASE FADE5"/>
    <property type="match status" value="1"/>
</dbReference>
<dbReference type="Pfam" id="PF02771">
    <property type="entry name" value="Acyl-CoA_dh_N"/>
    <property type="match status" value="1"/>
</dbReference>
<gene>
    <name evidence="10" type="ORF">BKK80_25580</name>
</gene>
<dbReference type="Proteomes" id="UP000177515">
    <property type="component" value="Chromosome 2"/>
</dbReference>
<evidence type="ECO:0000256" key="3">
    <source>
        <dbReference type="ARBA" id="ARBA00022630"/>
    </source>
</evidence>
<dbReference type="Gene3D" id="2.40.110.10">
    <property type="entry name" value="Butyryl-CoA Dehydrogenase, subunit A, domain 2"/>
    <property type="match status" value="1"/>
</dbReference>
<name>A0ABN4TW95_9BURK</name>
<dbReference type="InterPro" id="IPR052166">
    <property type="entry name" value="Diverse_Acyl-CoA_DH"/>
</dbReference>
<evidence type="ECO:0000256" key="1">
    <source>
        <dbReference type="ARBA" id="ARBA00001974"/>
    </source>
</evidence>
<feature type="domain" description="Acyl-CoA dehydrogenase/oxidase N-terminal" evidence="8">
    <location>
        <begin position="75"/>
        <end position="155"/>
    </location>
</feature>
<keyword evidence="4" id="KW-0274">FAD</keyword>
<dbReference type="Gene3D" id="1.10.540.10">
    <property type="entry name" value="Acyl-CoA dehydrogenase/oxidase, N-terminal domain"/>
    <property type="match status" value="1"/>
</dbReference>
<evidence type="ECO:0000313" key="11">
    <source>
        <dbReference type="Proteomes" id="UP000177515"/>
    </source>
</evidence>
<proteinExistence type="inferred from homology"/>
<dbReference type="Pfam" id="PF02770">
    <property type="entry name" value="Acyl-CoA_dh_M"/>
    <property type="match status" value="1"/>
</dbReference>
<evidence type="ECO:0000256" key="4">
    <source>
        <dbReference type="ARBA" id="ARBA00022827"/>
    </source>
</evidence>
<protein>
    <recommendedName>
        <fullName evidence="12">Acyl-CoA dehydrogenase</fullName>
    </recommendedName>
</protein>
<keyword evidence="11" id="KW-1185">Reference proteome</keyword>
<organism evidence="10 11">
    <name type="scientific">Cupriavidus malaysiensis</name>
    <dbReference type="NCBI Taxonomy" id="367825"/>
    <lineage>
        <taxon>Bacteria</taxon>
        <taxon>Pseudomonadati</taxon>
        <taxon>Pseudomonadota</taxon>
        <taxon>Betaproteobacteria</taxon>
        <taxon>Burkholderiales</taxon>
        <taxon>Burkholderiaceae</taxon>
        <taxon>Cupriavidus</taxon>
    </lineage>
</organism>
<evidence type="ECO:0000259" key="9">
    <source>
        <dbReference type="Pfam" id="PF12806"/>
    </source>
</evidence>
<dbReference type="InterPro" id="IPR009100">
    <property type="entry name" value="AcylCoA_DH/oxidase_NM_dom_sf"/>
</dbReference>
<dbReference type="Pfam" id="PF00441">
    <property type="entry name" value="Acyl-CoA_dh_1"/>
    <property type="match status" value="1"/>
</dbReference>
<dbReference type="InterPro" id="IPR006091">
    <property type="entry name" value="Acyl-CoA_Oxase/DH_mid-dom"/>
</dbReference>
<evidence type="ECO:0000259" key="8">
    <source>
        <dbReference type="Pfam" id="PF02771"/>
    </source>
</evidence>
<comment type="cofactor">
    <cofactor evidence="1">
        <name>FAD</name>
        <dbReference type="ChEBI" id="CHEBI:57692"/>
    </cofactor>
</comment>
<dbReference type="Gene3D" id="1.20.140.10">
    <property type="entry name" value="Butyryl-CoA Dehydrogenase, subunit A, domain 3"/>
    <property type="match status" value="1"/>
</dbReference>
<sequence length="609" mass="64112">MTPYVAPLEALAFAVATATNGNPRLAVKEDLDWETFQGILAANARLTEDILLPLSRHSDTTHPVLHADGKVTTSEAARSAYKQFIDGGWPGAPLPVELGGLGLTRLAWAPLAEMWNAANPAFALCPVGNVGAVDALLASASATIIERYASKMVTGTWPGTMNITEPQAGSDLSLIRARAIPDPSRGPGHYRISGQKIFITFGEHDLAENIVHLVLARLPDAPAGVKGLSLFLVPKFLVGGSGAIGERNDVRCVALENKLGIHGSPTAVMVYGEMGGAQGFLIGEENQGLNAMFVMMNLARFSLGLQGTGIAERASQAAFSYAATRIQGRHKASGGKAVAIIHHPGVRRALLNLQANTHAARNLTYYSASLIDALGSPASTAEQQEAQRLLGFLTPIVKGWISEMAVDSTNAALQIFGGAGYIEDTGVAQLVRDARITTIYEGTTTIQANDLVHRKVIGDGGAAFALMARKVMDTASRLQASPAPRLCRAGAQLAAALSQVTAATDWIVRQGEDRNESALAVAEAYLEACGRLFGGWRLLHAALLAQSGTAAFRCPPSLADELEACSSYFADWQLSQVEGLSSAVMRAGASVTDADSLFEEAVRRLGPAA</sequence>
<evidence type="ECO:0008006" key="12">
    <source>
        <dbReference type="Google" id="ProtNLM"/>
    </source>
</evidence>
<comment type="similarity">
    <text evidence="2">Belongs to the acyl-CoA dehydrogenase family.</text>
</comment>
<keyword evidence="3" id="KW-0285">Flavoprotein</keyword>
<dbReference type="InterPro" id="IPR013786">
    <property type="entry name" value="AcylCoA_DH/ox_N"/>
</dbReference>
<feature type="domain" description="Acyl-CoA oxidase/dehydrogenase middle" evidence="7">
    <location>
        <begin position="161"/>
        <end position="268"/>
    </location>
</feature>
<dbReference type="InterPro" id="IPR036250">
    <property type="entry name" value="AcylCo_DH-like_C"/>
</dbReference>
<dbReference type="EMBL" id="CP017755">
    <property type="protein sequence ID" value="AOZ09190.1"/>
    <property type="molecule type" value="Genomic_DNA"/>
</dbReference>
<dbReference type="InterPro" id="IPR025878">
    <property type="entry name" value="Acyl-CoA_dh-like_C_dom"/>
</dbReference>
<evidence type="ECO:0000256" key="2">
    <source>
        <dbReference type="ARBA" id="ARBA00009347"/>
    </source>
</evidence>
<keyword evidence="5" id="KW-0560">Oxidoreductase</keyword>
<feature type="domain" description="Acetyl-CoA dehydrogenase-like C-terminal" evidence="9">
    <location>
        <begin position="484"/>
        <end position="594"/>
    </location>
</feature>
<evidence type="ECO:0000256" key="5">
    <source>
        <dbReference type="ARBA" id="ARBA00023002"/>
    </source>
</evidence>